<proteinExistence type="inferred from homology"/>
<keyword evidence="6" id="KW-0677">Repeat</keyword>
<feature type="domain" description="RNA polymerase N-terminal" evidence="9">
    <location>
        <begin position="233"/>
        <end position="437"/>
    </location>
</feature>
<evidence type="ECO:0000256" key="7">
    <source>
        <dbReference type="ARBA" id="ARBA00023163"/>
    </source>
</evidence>
<dbReference type="InterPro" id="IPR045867">
    <property type="entry name" value="DNA-dir_RpoC_beta_prime"/>
</dbReference>
<reference evidence="11" key="1">
    <citation type="submission" date="2022-11" db="UniProtKB">
        <authorList>
            <consortium name="WormBaseParasite"/>
        </authorList>
    </citation>
    <scope>IDENTIFICATION</scope>
</reference>
<comment type="similarity">
    <text evidence="1 8">Belongs to the RNA polymerase beta' chain family.</text>
</comment>
<name>A0A915D700_9BILA</name>
<dbReference type="SMART" id="SM00663">
    <property type="entry name" value="RPOLA_N"/>
    <property type="match status" value="1"/>
</dbReference>
<dbReference type="GO" id="GO:0005665">
    <property type="term" value="C:RNA polymerase II, core complex"/>
    <property type="evidence" value="ECO:0007669"/>
    <property type="project" value="TreeGrafter"/>
</dbReference>
<dbReference type="WBParaSite" id="jg16204">
    <property type="protein sequence ID" value="jg16204"/>
    <property type="gene ID" value="jg16204"/>
</dbReference>
<dbReference type="GO" id="GO:0006351">
    <property type="term" value="P:DNA-templated transcription"/>
    <property type="evidence" value="ECO:0007669"/>
    <property type="project" value="InterPro"/>
</dbReference>
<evidence type="ECO:0000256" key="2">
    <source>
        <dbReference type="ARBA" id="ARBA00022478"/>
    </source>
</evidence>
<dbReference type="Gene3D" id="3.30.1490.180">
    <property type="entry name" value="RNA polymerase ii"/>
    <property type="match status" value="1"/>
</dbReference>
<dbReference type="SUPFAM" id="SSF64484">
    <property type="entry name" value="beta and beta-prime subunits of DNA dependent RNA-polymerase"/>
    <property type="match status" value="1"/>
</dbReference>
<keyword evidence="3" id="KW-0597">Phosphoprotein</keyword>
<evidence type="ECO:0000259" key="9">
    <source>
        <dbReference type="SMART" id="SM00663"/>
    </source>
</evidence>
<dbReference type="EC" id="2.7.7.6" evidence="8"/>
<dbReference type="InterPro" id="IPR007080">
    <property type="entry name" value="RNA_pol_Rpb1_1"/>
</dbReference>
<dbReference type="GO" id="GO:0003677">
    <property type="term" value="F:DNA binding"/>
    <property type="evidence" value="ECO:0007669"/>
    <property type="project" value="InterPro"/>
</dbReference>
<evidence type="ECO:0000256" key="4">
    <source>
        <dbReference type="ARBA" id="ARBA00022679"/>
    </source>
</evidence>
<keyword evidence="10" id="KW-1185">Reference proteome</keyword>
<dbReference type="Pfam" id="PF04997">
    <property type="entry name" value="RNA_pol_Rpb1_1"/>
    <property type="match status" value="1"/>
</dbReference>
<evidence type="ECO:0000256" key="3">
    <source>
        <dbReference type="ARBA" id="ARBA00022553"/>
    </source>
</evidence>
<dbReference type="Pfam" id="PF00623">
    <property type="entry name" value="RNA_pol_Rpb1_2"/>
    <property type="match status" value="1"/>
</dbReference>
<keyword evidence="5 8" id="KW-0548">Nucleotidyltransferase</keyword>
<dbReference type="FunFam" id="4.10.860.120:FF:000002">
    <property type="entry name" value="DNA-directed RNA polymerase subunit"/>
    <property type="match status" value="1"/>
</dbReference>
<dbReference type="Gene3D" id="4.10.860.120">
    <property type="entry name" value="RNA polymerase II, clamp domain"/>
    <property type="match status" value="2"/>
</dbReference>
<organism evidence="10 11">
    <name type="scientific">Ditylenchus dipsaci</name>
    <dbReference type="NCBI Taxonomy" id="166011"/>
    <lineage>
        <taxon>Eukaryota</taxon>
        <taxon>Metazoa</taxon>
        <taxon>Ecdysozoa</taxon>
        <taxon>Nematoda</taxon>
        <taxon>Chromadorea</taxon>
        <taxon>Rhabditida</taxon>
        <taxon>Tylenchina</taxon>
        <taxon>Tylenchomorpha</taxon>
        <taxon>Sphaerularioidea</taxon>
        <taxon>Anguinidae</taxon>
        <taxon>Anguininae</taxon>
        <taxon>Ditylenchus</taxon>
    </lineage>
</organism>
<dbReference type="AlphaFoldDB" id="A0A915D700"/>
<keyword evidence="2 8" id="KW-0240">DNA-directed RNA polymerase</keyword>
<comment type="catalytic activity">
    <reaction evidence="8">
        <text>RNA(n) + a ribonucleoside 5'-triphosphate = RNA(n+1) + diphosphate</text>
        <dbReference type="Rhea" id="RHEA:21248"/>
        <dbReference type="Rhea" id="RHEA-COMP:14527"/>
        <dbReference type="Rhea" id="RHEA-COMP:17342"/>
        <dbReference type="ChEBI" id="CHEBI:33019"/>
        <dbReference type="ChEBI" id="CHEBI:61557"/>
        <dbReference type="ChEBI" id="CHEBI:140395"/>
        <dbReference type="EC" id="2.7.7.6"/>
    </reaction>
</comment>
<evidence type="ECO:0000313" key="10">
    <source>
        <dbReference type="Proteomes" id="UP000887574"/>
    </source>
</evidence>
<dbReference type="InterPro" id="IPR000722">
    <property type="entry name" value="RNA_pol_asu"/>
</dbReference>
<dbReference type="PANTHER" id="PTHR19376">
    <property type="entry name" value="DNA-DIRECTED RNA POLYMERASE"/>
    <property type="match status" value="1"/>
</dbReference>
<evidence type="ECO:0000256" key="1">
    <source>
        <dbReference type="ARBA" id="ARBA00006460"/>
    </source>
</evidence>
<keyword evidence="7 8" id="KW-0804">Transcription</keyword>
<comment type="function">
    <text evidence="8">DNA-dependent RNA polymerase catalyzes the transcription of DNA into RNA using the four ribonucleoside triphosphates as substrates.</text>
</comment>
<dbReference type="Gene3D" id="2.40.40.20">
    <property type="match status" value="1"/>
</dbReference>
<evidence type="ECO:0000256" key="8">
    <source>
        <dbReference type="RuleBase" id="RU004279"/>
    </source>
</evidence>
<dbReference type="GO" id="GO:0003899">
    <property type="term" value="F:DNA-directed RNA polymerase activity"/>
    <property type="evidence" value="ECO:0007669"/>
    <property type="project" value="UniProtKB-EC"/>
</dbReference>
<dbReference type="InterPro" id="IPR006592">
    <property type="entry name" value="RNA_pol_N"/>
</dbReference>
<dbReference type="InterPro" id="IPR044893">
    <property type="entry name" value="RNA_pol_Rpb1_clamp_domain"/>
</dbReference>
<dbReference type="PANTHER" id="PTHR19376:SF37">
    <property type="entry name" value="DNA-DIRECTED RNA POLYMERASE II SUBUNIT RPB1"/>
    <property type="match status" value="1"/>
</dbReference>
<dbReference type="FunFam" id="4.10.860.120:FF:000005">
    <property type="entry name" value="DNA-directed RNA polymerase subunit"/>
    <property type="match status" value="1"/>
</dbReference>
<dbReference type="Proteomes" id="UP000887574">
    <property type="component" value="Unplaced"/>
</dbReference>
<evidence type="ECO:0000313" key="11">
    <source>
        <dbReference type="WBParaSite" id="jg16204"/>
    </source>
</evidence>
<dbReference type="FunFam" id="3.30.1490.180:FF:000001">
    <property type="entry name" value="DNA-directed RNA polymerase subunit"/>
    <property type="match status" value="1"/>
</dbReference>
<evidence type="ECO:0000256" key="5">
    <source>
        <dbReference type="ARBA" id="ARBA00022695"/>
    </source>
</evidence>
<evidence type="ECO:0000256" key="6">
    <source>
        <dbReference type="ARBA" id="ARBA00022737"/>
    </source>
</evidence>
<sequence length="437" mass="50241">MALYGVEFQAPLRKVKEVQFGILSPDEIKRMSIGEIKFPEIYEDGKPKQGGLMDQRQGVTDKRGHCMTCASNLTDCPGHFAHLELAKPVFHINFLSKTLKVLRCVCFYCSRLLIDKEAEAVKEIVRKTRGNLRKRFLLIYDMCKTRNCCFDEVKMDQEHSEEKKEEQSGCGRYQPAYRKNGIEITAEWKKHVNEDTQERKTILTAERALEILKAIADEDCRIMGFDTRHARPDWMICQARNQDDITHKLSDIVKTNNQLMKNESNGAAAHVIAEDVKLLQYHVATMVDNCIPQRLKGKEGRIRGNLMGKRVDFSARTVITPDPNLPIDTIGVPKTIAQNLTFPEIVTHLNIDKLQELVNNGDSVYPGAKYIIRDNGSRIDLRYHPRPADLHLQPGYRVERHMKDGDVIVFNRQPTLHKMSMMGHKSRFLPMLSYLFF</sequence>
<protein>
    <recommendedName>
        <fullName evidence="8">DNA-directed RNA polymerase subunit</fullName>
        <ecNumber evidence="8">2.7.7.6</ecNumber>
    </recommendedName>
</protein>
<keyword evidence="4 8" id="KW-0808">Transferase</keyword>
<accession>A0A915D700</accession>